<dbReference type="PANTHER" id="PTHR31403:SF4">
    <property type="entry name" value="PHOSPHOLIPASE A1-IALPHA2, CHLOROPLASTIC"/>
    <property type="match status" value="1"/>
</dbReference>
<feature type="domain" description="Fungal lipase-type" evidence="14">
    <location>
        <begin position="262"/>
        <end position="424"/>
    </location>
</feature>
<keyword evidence="7" id="KW-0378">Hydrolase</keyword>
<evidence type="ECO:0000313" key="16">
    <source>
        <dbReference type="Proteomes" id="UP000324897"/>
    </source>
</evidence>
<dbReference type="GO" id="GO:0016042">
    <property type="term" value="P:lipid catabolic process"/>
    <property type="evidence" value="ECO:0007669"/>
    <property type="project" value="UniProtKB-KW"/>
</dbReference>
<dbReference type="GO" id="GO:0008970">
    <property type="term" value="F:phospholipase A1 activity"/>
    <property type="evidence" value="ECO:0007669"/>
    <property type="project" value="UniProtKB-EC"/>
</dbReference>
<dbReference type="FunFam" id="3.40.50.1820:FF:000106">
    <property type="entry name" value="Galactolipase DONGLE, chloroplastic"/>
    <property type="match status" value="1"/>
</dbReference>
<evidence type="ECO:0000256" key="13">
    <source>
        <dbReference type="ARBA" id="ARBA00081407"/>
    </source>
</evidence>
<evidence type="ECO:0000256" key="6">
    <source>
        <dbReference type="ARBA" id="ARBA00022640"/>
    </source>
</evidence>
<dbReference type="InterPro" id="IPR029058">
    <property type="entry name" value="AB_hydrolase_fold"/>
</dbReference>
<dbReference type="OrthoDB" id="426718at2759"/>
<gene>
    <name evidence="15" type="ORF">EJB05_52223</name>
</gene>
<organism evidence="15 16">
    <name type="scientific">Eragrostis curvula</name>
    <name type="common">weeping love grass</name>
    <dbReference type="NCBI Taxonomy" id="38414"/>
    <lineage>
        <taxon>Eukaryota</taxon>
        <taxon>Viridiplantae</taxon>
        <taxon>Streptophyta</taxon>
        <taxon>Embryophyta</taxon>
        <taxon>Tracheophyta</taxon>
        <taxon>Spermatophyta</taxon>
        <taxon>Magnoliopsida</taxon>
        <taxon>Liliopsida</taxon>
        <taxon>Poales</taxon>
        <taxon>Poaceae</taxon>
        <taxon>PACMAD clade</taxon>
        <taxon>Chloridoideae</taxon>
        <taxon>Eragrostideae</taxon>
        <taxon>Eragrostidinae</taxon>
        <taxon>Eragrostis</taxon>
    </lineage>
</organism>
<comment type="catalytic activity">
    <reaction evidence="1">
        <text>a 1,2-diacyl-sn-glycero-3-phosphocholine + H2O = a 2-acyl-sn-glycero-3-phosphocholine + a fatty acid + H(+)</text>
        <dbReference type="Rhea" id="RHEA:18689"/>
        <dbReference type="ChEBI" id="CHEBI:15377"/>
        <dbReference type="ChEBI" id="CHEBI:15378"/>
        <dbReference type="ChEBI" id="CHEBI:28868"/>
        <dbReference type="ChEBI" id="CHEBI:57643"/>
        <dbReference type="ChEBI" id="CHEBI:57875"/>
        <dbReference type="EC" id="3.1.1.32"/>
    </reaction>
</comment>
<evidence type="ECO:0000313" key="15">
    <source>
        <dbReference type="EMBL" id="TVU02288.1"/>
    </source>
</evidence>
<evidence type="ECO:0000256" key="5">
    <source>
        <dbReference type="ARBA" id="ARBA00022528"/>
    </source>
</evidence>
<keyword evidence="8" id="KW-0809">Transit peptide</keyword>
<evidence type="ECO:0000256" key="8">
    <source>
        <dbReference type="ARBA" id="ARBA00022946"/>
    </source>
</evidence>
<keyword evidence="16" id="KW-1185">Reference proteome</keyword>
<evidence type="ECO:0000256" key="10">
    <source>
        <dbReference type="ARBA" id="ARBA00023098"/>
    </source>
</evidence>
<reference evidence="15 16" key="1">
    <citation type="journal article" date="2019" name="Sci. Rep.">
        <title>A high-quality genome of Eragrostis curvula grass provides insights into Poaceae evolution and supports new strategies to enhance forage quality.</title>
        <authorList>
            <person name="Carballo J."/>
            <person name="Santos B.A.C.M."/>
            <person name="Zappacosta D."/>
            <person name="Garbus I."/>
            <person name="Selva J.P."/>
            <person name="Gallo C.A."/>
            <person name="Diaz A."/>
            <person name="Albertini E."/>
            <person name="Caccamo M."/>
            <person name="Echenique V."/>
        </authorList>
    </citation>
    <scope>NUCLEOTIDE SEQUENCE [LARGE SCALE GENOMIC DNA]</scope>
    <source>
        <strain evidence="16">cv. Victoria</strain>
        <tissue evidence="15">Leaf</tissue>
    </source>
</reference>
<dbReference type="Pfam" id="PF01764">
    <property type="entry name" value="Lipase_3"/>
    <property type="match status" value="1"/>
</dbReference>
<protein>
    <recommendedName>
        <fullName evidence="12">Phospholipase A1 EG1, chloroplastic/mitochondrial</fullName>
        <ecNumber evidence="4">3.1.1.32</ecNumber>
    </recommendedName>
    <alternativeName>
        <fullName evidence="13">Protein EXTRA GLUME 1</fullName>
    </alternativeName>
</protein>
<keyword evidence="5" id="KW-0150">Chloroplast</keyword>
<comment type="subcellular location">
    <subcellularLocation>
        <location evidence="2">Plastid</location>
        <location evidence="2">Chloroplast</location>
    </subcellularLocation>
</comment>
<keyword evidence="9" id="KW-0442">Lipid degradation</keyword>
<dbReference type="SUPFAM" id="SSF53474">
    <property type="entry name" value="alpha/beta-Hydrolases"/>
    <property type="match status" value="1"/>
</dbReference>
<evidence type="ECO:0000256" key="1">
    <source>
        <dbReference type="ARBA" id="ARBA00000111"/>
    </source>
</evidence>
<evidence type="ECO:0000256" key="11">
    <source>
        <dbReference type="ARBA" id="ARBA00056056"/>
    </source>
</evidence>
<sequence length="526" mass="56650">MGPAASVSTPPHLHIYKLTTLLPQLPTSSRSRFPAPSSPSSLVWIITANLSTCADQLAMAVHLSMANPSPGLGSNKLHQQRGTAASTAAAVAAVAAPPSTFAPQTTRLSTPSPAIALNVRHAPPPAPVVVAAPERAKKNDETLAGMWREVQGAHDWAGLVSPQLHPLLRAEIVRYGELVGATYKAFDLDASSKRYLNCKYGKARMLDAVGMAGAGYDVTRYIYAAPDIALLPGGEPCPSRWIGYVAVANDDTARRLGRRDIVVSFRGTVTGSEWVANMMSALEPARFDPADPRPDVKVESGFLSVYTSDDATCRFTCGSCRNQLLSEVTRLISKYKHEEMSITLAGHSMGSSLAILLGYDLAELGLNHRTTGRNNNTTTIPITVYSFAGPRVGNTGFKNRCDELGVKVLRVVNVNDPITKLPGIFLNENARVLLGGKLELPWSCACYTHVGVEVALDFFKAGDPACVHDLEAYLGLLKCPKIAKVKKDGEDLVSKVRSFVLRQSFDTWRWQMAAIQVGELVQALGM</sequence>
<proteinExistence type="inferred from homology"/>
<accession>A0A5J9STL2</accession>
<keyword evidence="10" id="KW-0443">Lipid metabolism</keyword>
<evidence type="ECO:0000256" key="12">
    <source>
        <dbReference type="ARBA" id="ARBA00069000"/>
    </source>
</evidence>
<dbReference type="EMBL" id="RWGY01000341">
    <property type="protein sequence ID" value="TVU02288.1"/>
    <property type="molecule type" value="Genomic_DNA"/>
</dbReference>
<name>A0A5J9STL2_9POAL</name>
<dbReference type="PANTHER" id="PTHR31403">
    <property type="entry name" value="PHOSPHOLIPASE A1-IBETA2, CHLOROPLASTIC"/>
    <property type="match status" value="1"/>
</dbReference>
<dbReference type="InterPro" id="IPR002921">
    <property type="entry name" value="Fungal_lipase-type"/>
</dbReference>
<dbReference type="GO" id="GO:0009507">
    <property type="term" value="C:chloroplast"/>
    <property type="evidence" value="ECO:0007669"/>
    <property type="project" value="UniProtKB-SubCell"/>
</dbReference>
<comment type="function">
    <text evidence="11">Phospholipase that releases free fatty acids from phospholipids. Catalyzes the initial step of jasmonate (JA) biosynthesis. Required for the biosynthesis of endogenous JA in seedling, inflorescence and spikelets. Not essential for JA biosynthesis after wounding. Mediates spikelet development and specification of empty-glume identity. Functions in a high temperature-dependent manner to maintain floral developmental robustness under heat stress conditions. Functions by safeguarding the expression of several floral identity genes, such as MADS1, MADS6 and G1.</text>
</comment>
<dbReference type="EC" id="3.1.1.32" evidence="4"/>
<comment type="similarity">
    <text evidence="3">Belongs to the AB hydrolase superfamily. Lipase family.</text>
</comment>
<dbReference type="Gramene" id="TVU02288">
    <property type="protein sequence ID" value="TVU02288"/>
    <property type="gene ID" value="EJB05_52223"/>
</dbReference>
<evidence type="ECO:0000256" key="3">
    <source>
        <dbReference type="ARBA" id="ARBA00010701"/>
    </source>
</evidence>
<dbReference type="Proteomes" id="UP000324897">
    <property type="component" value="Unassembled WGS sequence"/>
</dbReference>
<evidence type="ECO:0000256" key="2">
    <source>
        <dbReference type="ARBA" id="ARBA00004229"/>
    </source>
</evidence>
<evidence type="ECO:0000256" key="9">
    <source>
        <dbReference type="ARBA" id="ARBA00022963"/>
    </source>
</evidence>
<dbReference type="AlphaFoldDB" id="A0A5J9STL2"/>
<dbReference type="CDD" id="cd00519">
    <property type="entry name" value="Lipase_3"/>
    <property type="match status" value="1"/>
</dbReference>
<comment type="caution">
    <text evidence="15">The sequence shown here is derived from an EMBL/GenBank/DDBJ whole genome shotgun (WGS) entry which is preliminary data.</text>
</comment>
<dbReference type="Gene3D" id="3.40.50.1820">
    <property type="entry name" value="alpha/beta hydrolase"/>
    <property type="match status" value="1"/>
</dbReference>
<evidence type="ECO:0000256" key="4">
    <source>
        <dbReference type="ARBA" id="ARBA00013179"/>
    </source>
</evidence>
<evidence type="ECO:0000256" key="7">
    <source>
        <dbReference type="ARBA" id="ARBA00022801"/>
    </source>
</evidence>
<keyword evidence="6" id="KW-0934">Plastid</keyword>
<feature type="non-terminal residue" evidence="15">
    <location>
        <position position="1"/>
    </location>
</feature>
<evidence type="ECO:0000259" key="14">
    <source>
        <dbReference type="Pfam" id="PF01764"/>
    </source>
</evidence>